<evidence type="ECO:0000313" key="3">
    <source>
        <dbReference type="Proteomes" id="UP000623129"/>
    </source>
</evidence>
<comment type="caution">
    <text evidence="2">The sequence shown here is derived from an EMBL/GenBank/DDBJ whole genome shotgun (WGS) entry which is preliminary data.</text>
</comment>
<gene>
    <name evidence="2" type="ORF">FCM35_KLT15612</name>
</gene>
<dbReference type="OrthoDB" id="642536at2759"/>
<sequence>MGWSGYIAVCEPAGKKWQVLDFGQGQPILILDIIFWRNQLCGIVNRYAVLICNFDMESCKTSILTVRLPKLYRCTVDTFLVESTGGDLLTVIVDARKFKVFKLVQQDYNWEQMERIGNQALFLGKIRSESVPVNQFLDSGLRENSIYCTSDRTRRNFNFMGSYGVPTVYSMEDRK</sequence>
<dbReference type="InterPro" id="IPR050942">
    <property type="entry name" value="F-box_BR-signaling"/>
</dbReference>
<dbReference type="InterPro" id="IPR005174">
    <property type="entry name" value="KIB1-4_b-propeller"/>
</dbReference>
<reference evidence="2" key="1">
    <citation type="submission" date="2020-01" db="EMBL/GenBank/DDBJ databases">
        <title>Genome sequence of Kobresia littledalei, the first chromosome-level genome in the family Cyperaceae.</title>
        <authorList>
            <person name="Qu G."/>
        </authorList>
    </citation>
    <scope>NUCLEOTIDE SEQUENCE</scope>
    <source>
        <strain evidence="2">C.B.Clarke</strain>
        <tissue evidence="2">Leaf</tissue>
    </source>
</reference>
<dbReference type="EMBL" id="SWLB01000003">
    <property type="protein sequence ID" value="KAF3339841.1"/>
    <property type="molecule type" value="Genomic_DNA"/>
</dbReference>
<evidence type="ECO:0000259" key="1">
    <source>
        <dbReference type="Pfam" id="PF03478"/>
    </source>
</evidence>
<dbReference type="AlphaFoldDB" id="A0A833RIN0"/>
<keyword evidence="3" id="KW-1185">Reference proteome</keyword>
<dbReference type="Pfam" id="PF03478">
    <property type="entry name" value="Beta-prop_KIB1-4"/>
    <property type="match status" value="1"/>
</dbReference>
<dbReference type="PANTHER" id="PTHR44259:SF114">
    <property type="entry name" value="OS06G0707300 PROTEIN"/>
    <property type="match status" value="1"/>
</dbReference>
<accession>A0A833RIN0</accession>
<dbReference type="PANTHER" id="PTHR44259">
    <property type="entry name" value="OS07G0183000 PROTEIN-RELATED"/>
    <property type="match status" value="1"/>
</dbReference>
<dbReference type="Proteomes" id="UP000623129">
    <property type="component" value="Unassembled WGS sequence"/>
</dbReference>
<feature type="domain" description="KIB1-4 beta-propeller" evidence="1">
    <location>
        <begin position="5"/>
        <end position="159"/>
    </location>
</feature>
<proteinExistence type="predicted"/>
<organism evidence="2 3">
    <name type="scientific">Carex littledalei</name>
    <dbReference type="NCBI Taxonomy" id="544730"/>
    <lineage>
        <taxon>Eukaryota</taxon>
        <taxon>Viridiplantae</taxon>
        <taxon>Streptophyta</taxon>
        <taxon>Embryophyta</taxon>
        <taxon>Tracheophyta</taxon>
        <taxon>Spermatophyta</taxon>
        <taxon>Magnoliopsida</taxon>
        <taxon>Liliopsida</taxon>
        <taxon>Poales</taxon>
        <taxon>Cyperaceae</taxon>
        <taxon>Cyperoideae</taxon>
        <taxon>Cariceae</taxon>
        <taxon>Carex</taxon>
        <taxon>Carex subgen. Euthyceras</taxon>
    </lineage>
</organism>
<protein>
    <recommendedName>
        <fullName evidence="1">KIB1-4 beta-propeller domain-containing protein</fullName>
    </recommendedName>
</protein>
<evidence type="ECO:0000313" key="2">
    <source>
        <dbReference type="EMBL" id="KAF3339841.1"/>
    </source>
</evidence>
<name>A0A833RIN0_9POAL</name>